<dbReference type="HOGENOM" id="CLU_1746541_0_0_11"/>
<proteinExistence type="predicted"/>
<dbReference type="AlphaFoldDB" id="A0A0B5D063"/>
<dbReference type="Proteomes" id="UP000031524">
    <property type="component" value="Chromosome"/>
</dbReference>
<feature type="chain" id="PRO_5039135810" description="Secreted protein" evidence="1">
    <location>
        <begin position="26"/>
        <end position="147"/>
    </location>
</feature>
<gene>
    <name evidence="2" type="ORF">B842_00775</name>
</gene>
<evidence type="ECO:0000313" key="3">
    <source>
        <dbReference type="Proteomes" id="UP000031524"/>
    </source>
</evidence>
<keyword evidence="1" id="KW-0732">Signal</keyword>
<dbReference type="EMBL" id="CP005286">
    <property type="protein sequence ID" value="AJE32011.1"/>
    <property type="molecule type" value="Genomic_DNA"/>
</dbReference>
<evidence type="ECO:0000313" key="2">
    <source>
        <dbReference type="EMBL" id="AJE32011.1"/>
    </source>
</evidence>
<reference evidence="2 3" key="1">
    <citation type="submission" date="2013-04" db="EMBL/GenBank/DDBJ databases">
        <title>Complete genome sequence of Corynebacterium humireducens DSM 45392(T), isolated from a wastewater-fed microbial fuel cell.</title>
        <authorList>
            <person name="Ruckert C."/>
            <person name="Albersmeier A."/>
            <person name="Kalinowski J."/>
        </authorList>
    </citation>
    <scope>NUCLEOTIDE SEQUENCE [LARGE SCALE GENOMIC DNA]</scope>
    <source>
        <strain evidence="3">MFC-5</strain>
    </source>
</reference>
<dbReference type="KEGG" id="chm:B842_00775"/>
<evidence type="ECO:0008006" key="4">
    <source>
        <dbReference type="Google" id="ProtNLM"/>
    </source>
</evidence>
<name>A0A0B5D063_9CORY</name>
<accession>A0A0B5D063</accession>
<dbReference type="RefSeq" id="WP_040084647.1">
    <property type="nucleotide sequence ID" value="NZ_BCSU01000008.1"/>
</dbReference>
<evidence type="ECO:0000256" key="1">
    <source>
        <dbReference type="SAM" id="SignalP"/>
    </source>
</evidence>
<keyword evidence="3" id="KW-1185">Reference proteome</keyword>
<protein>
    <recommendedName>
        <fullName evidence="4">Secreted protein</fullName>
    </recommendedName>
</protein>
<feature type="signal peptide" evidence="1">
    <location>
        <begin position="1"/>
        <end position="25"/>
    </location>
</feature>
<sequence length="147" mass="16044">MMRKLFAATLAVALATTGITGIPHAAASSSLSSAPAVTNYGDAQKVLDTVLDGYVRHFRTRGYNHSASADNIARLYSEATPVVREQIKKDAAARGIEIETVVFPTNSYESRYRKLVDVSPEPNVGKQYGAYVQLNQYLITATLVYTR</sequence>
<organism evidence="2 3">
    <name type="scientific">Corynebacterium humireducens NBRC 106098 = DSM 45392</name>
    <dbReference type="NCBI Taxonomy" id="1223515"/>
    <lineage>
        <taxon>Bacteria</taxon>
        <taxon>Bacillati</taxon>
        <taxon>Actinomycetota</taxon>
        <taxon>Actinomycetes</taxon>
        <taxon>Mycobacteriales</taxon>
        <taxon>Corynebacteriaceae</taxon>
        <taxon>Corynebacterium</taxon>
    </lineage>
</organism>